<comment type="caution">
    <text evidence="1">The sequence shown here is derived from an EMBL/GenBank/DDBJ whole genome shotgun (WGS) entry which is preliminary data.</text>
</comment>
<gene>
    <name evidence="1" type="ORF">QO016_001297</name>
</gene>
<keyword evidence="2" id="KW-1185">Reference proteome</keyword>
<name>A0ABU0HHK7_9HYPH</name>
<dbReference type="EMBL" id="JAUSVV010000002">
    <property type="protein sequence ID" value="MDQ0441814.1"/>
    <property type="molecule type" value="Genomic_DNA"/>
</dbReference>
<evidence type="ECO:0000313" key="1">
    <source>
        <dbReference type="EMBL" id="MDQ0441814.1"/>
    </source>
</evidence>
<dbReference type="Proteomes" id="UP001236369">
    <property type="component" value="Unassembled WGS sequence"/>
</dbReference>
<organism evidence="1 2">
    <name type="scientific">Methylobacterium persicinum</name>
    <dbReference type="NCBI Taxonomy" id="374426"/>
    <lineage>
        <taxon>Bacteria</taxon>
        <taxon>Pseudomonadati</taxon>
        <taxon>Pseudomonadota</taxon>
        <taxon>Alphaproteobacteria</taxon>
        <taxon>Hyphomicrobiales</taxon>
        <taxon>Methylobacteriaceae</taxon>
        <taxon>Methylobacterium</taxon>
    </lineage>
</organism>
<sequence length="49" mass="4866">MTGLSGRGPDVAGGGTLSFRATLGAIIALKTVVVPQVGQLTKPRAICVS</sequence>
<protein>
    <submittedName>
        <fullName evidence="1">Uncharacterized protein</fullName>
    </submittedName>
</protein>
<proteinExistence type="predicted"/>
<accession>A0ABU0HHK7</accession>
<reference evidence="1 2" key="1">
    <citation type="submission" date="2023-07" db="EMBL/GenBank/DDBJ databases">
        <title>Genomic Encyclopedia of Type Strains, Phase IV (KMG-IV): sequencing the most valuable type-strain genomes for metagenomic binning, comparative biology and taxonomic classification.</title>
        <authorList>
            <person name="Goeker M."/>
        </authorList>
    </citation>
    <scope>NUCLEOTIDE SEQUENCE [LARGE SCALE GENOMIC DNA]</scope>
    <source>
        <strain evidence="1 2">DSM 19562</strain>
    </source>
</reference>
<evidence type="ECO:0000313" key="2">
    <source>
        <dbReference type="Proteomes" id="UP001236369"/>
    </source>
</evidence>